<protein>
    <submittedName>
        <fullName evidence="2">Uncharacterized protein</fullName>
    </submittedName>
</protein>
<dbReference type="GeneID" id="20040824"/>
<reference evidence="2 3" key="1">
    <citation type="submission" date="2013-02" db="EMBL/GenBank/DDBJ databases">
        <title>The Genome Sequence of Plasmodium inui San Antonio 1.</title>
        <authorList>
            <consortium name="The Broad Institute Genome Sequencing Platform"/>
            <consortium name="The Broad Institute Genome Sequencing Center for Infectious Disease"/>
            <person name="Neafsey D."/>
            <person name="Cheeseman I."/>
            <person name="Volkman S."/>
            <person name="Adams J."/>
            <person name="Walker B."/>
            <person name="Young S.K."/>
            <person name="Zeng Q."/>
            <person name="Gargeya S."/>
            <person name="Fitzgerald M."/>
            <person name="Haas B."/>
            <person name="Abouelleil A."/>
            <person name="Alvarado L."/>
            <person name="Arachchi H.M."/>
            <person name="Berlin A.M."/>
            <person name="Chapman S.B."/>
            <person name="Dewar J."/>
            <person name="Goldberg J."/>
            <person name="Griggs A."/>
            <person name="Gujja S."/>
            <person name="Hansen M."/>
            <person name="Howarth C."/>
            <person name="Imamovic A."/>
            <person name="Larimer J."/>
            <person name="McCowan C."/>
            <person name="Murphy C."/>
            <person name="Neiman D."/>
            <person name="Pearson M."/>
            <person name="Priest M."/>
            <person name="Roberts A."/>
            <person name="Saif S."/>
            <person name="Shea T."/>
            <person name="Sisk P."/>
            <person name="Sykes S."/>
            <person name="Wortman J."/>
            <person name="Nusbaum C."/>
            <person name="Birren B."/>
        </authorList>
    </citation>
    <scope>NUCLEOTIDE SEQUENCE [LARGE SCALE GENOMIC DNA]</scope>
    <source>
        <strain evidence="2 3">San Antonio 1</strain>
    </source>
</reference>
<evidence type="ECO:0000313" key="3">
    <source>
        <dbReference type="Proteomes" id="UP000030640"/>
    </source>
</evidence>
<organism evidence="2 3">
    <name type="scientific">Plasmodium inui San Antonio 1</name>
    <dbReference type="NCBI Taxonomy" id="1237626"/>
    <lineage>
        <taxon>Eukaryota</taxon>
        <taxon>Sar</taxon>
        <taxon>Alveolata</taxon>
        <taxon>Apicomplexa</taxon>
        <taxon>Aconoidasida</taxon>
        <taxon>Haemosporida</taxon>
        <taxon>Plasmodiidae</taxon>
        <taxon>Plasmodium</taxon>
        <taxon>Plasmodium (Plasmodium)</taxon>
    </lineage>
</organism>
<proteinExistence type="predicted"/>
<keyword evidence="3" id="KW-1185">Reference proteome</keyword>
<sequence length="136" mass="16351">MYSQHSYQVRFLLIYIFISYIITKEAKLIISSYKYSFSITKLLMQFINFYQILHVENYCKKRLTCSSFLLFSYIFLNWGRREVNSTDRSAPSDDTSEHIFTFSNYTRVVLHTLREKEHHLLINSNYNAFDELQSIV</sequence>
<keyword evidence="1" id="KW-0812">Transmembrane</keyword>
<gene>
    <name evidence="2" type="ORF">C922_05550</name>
</gene>
<keyword evidence="1" id="KW-1133">Transmembrane helix</keyword>
<dbReference type="RefSeq" id="XP_008819343.1">
    <property type="nucleotide sequence ID" value="XM_008821121.1"/>
</dbReference>
<evidence type="ECO:0000256" key="1">
    <source>
        <dbReference type="SAM" id="Phobius"/>
    </source>
</evidence>
<dbReference type="VEuPathDB" id="PlasmoDB:C922_05550"/>
<dbReference type="Proteomes" id="UP000030640">
    <property type="component" value="Unassembled WGS sequence"/>
</dbReference>
<feature type="transmembrane region" description="Helical" evidence="1">
    <location>
        <begin position="6"/>
        <end position="23"/>
    </location>
</feature>
<accession>W7A4Q1</accession>
<dbReference type="AlphaFoldDB" id="W7A4Q1"/>
<dbReference type="EMBL" id="KI965554">
    <property type="protein sequence ID" value="EUD64069.1"/>
    <property type="molecule type" value="Genomic_DNA"/>
</dbReference>
<name>W7A4Q1_9APIC</name>
<evidence type="ECO:0000313" key="2">
    <source>
        <dbReference type="EMBL" id="EUD64069.1"/>
    </source>
</evidence>
<keyword evidence="1" id="KW-0472">Membrane</keyword>